<keyword evidence="8" id="KW-0560">Oxidoreductase</keyword>
<dbReference type="NCBIfam" id="NF005722">
    <property type="entry name" value="PRK07539.1-2"/>
    <property type="match status" value="1"/>
</dbReference>
<dbReference type="Proteomes" id="UP000515847">
    <property type="component" value="Chromosome"/>
</dbReference>
<evidence type="ECO:0000313" key="8">
    <source>
        <dbReference type="EMBL" id="QNB47215.1"/>
    </source>
</evidence>
<dbReference type="OrthoDB" id="9807941at2"/>
<dbReference type="GO" id="GO:0016491">
    <property type="term" value="F:oxidoreductase activity"/>
    <property type="evidence" value="ECO:0007669"/>
    <property type="project" value="UniProtKB-KW"/>
</dbReference>
<dbReference type="EC" id="1.6.5.11" evidence="8"/>
<dbReference type="CDD" id="cd03064">
    <property type="entry name" value="TRX_Fd_NuoE"/>
    <property type="match status" value="1"/>
</dbReference>
<keyword evidence="2 7" id="KW-0001">2Fe-2S</keyword>
<dbReference type="FunFam" id="1.10.10.1590:FF:000001">
    <property type="entry name" value="NADH-quinone oxidoreductase subunit E"/>
    <property type="match status" value="1"/>
</dbReference>
<feature type="binding site" evidence="7">
    <location>
        <position position="130"/>
    </location>
    <ligand>
        <name>[2Fe-2S] cluster</name>
        <dbReference type="ChEBI" id="CHEBI:190135"/>
    </ligand>
</feature>
<dbReference type="SUPFAM" id="SSF52833">
    <property type="entry name" value="Thioredoxin-like"/>
    <property type="match status" value="1"/>
</dbReference>
<protein>
    <submittedName>
        <fullName evidence="8">NADH-quinone oxidoreductase subunit NuoE</fullName>
        <ecNumber evidence="8">1.6.5.11</ecNumber>
    </submittedName>
</protein>
<dbReference type="KEGG" id="tfr:BR63_13440"/>
<dbReference type="PANTHER" id="PTHR43342:SF2">
    <property type="entry name" value="POTENTIAL NAD-REDUCING HYDROGENASE SUBUNIT"/>
    <property type="match status" value="1"/>
</dbReference>
<dbReference type="InterPro" id="IPR036249">
    <property type="entry name" value="Thioredoxin-like_sf"/>
</dbReference>
<dbReference type="RefSeq" id="WP_034424099.1">
    <property type="nucleotide sequence ID" value="NZ_CP045798.1"/>
</dbReference>
<dbReference type="GO" id="GO:0046872">
    <property type="term" value="F:metal ion binding"/>
    <property type="evidence" value="ECO:0007669"/>
    <property type="project" value="UniProtKB-KW"/>
</dbReference>
<accession>A0A7G6E561</accession>
<dbReference type="InterPro" id="IPR041921">
    <property type="entry name" value="NuoE_N"/>
</dbReference>
<proteinExistence type="inferred from homology"/>
<dbReference type="PANTHER" id="PTHR43342">
    <property type="entry name" value="NADH-QUINONE OXIDOREDUCTASE, E SUBUNIT"/>
    <property type="match status" value="1"/>
</dbReference>
<evidence type="ECO:0000256" key="5">
    <source>
        <dbReference type="ARBA" id="ARBA00023014"/>
    </source>
</evidence>
<keyword evidence="9" id="KW-1185">Reference proteome</keyword>
<dbReference type="InterPro" id="IPR002023">
    <property type="entry name" value="NuoE-like"/>
</dbReference>
<dbReference type="InterPro" id="IPR042128">
    <property type="entry name" value="NuoE_dom"/>
</dbReference>
<evidence type="ECO:0000256" key="6">
    <source>
        <dbReference type="ARBA" id="ARBA00034078"/>
    </source>
</evidence>
<dbReference type="FunFam" id="3.40.30.10:FF:000015">
    <property type="entry name" value="NADH-quinone oxidoreductase subunit E"/>
    <property type="match status" value="1"/>
</dbReference>
<dbReference type="Pfam" id="PF01257">
    <property type="entry name" value="2Fe-2S_thioredx"/>
    <property type="match status" value="1"/>
</dbReference>
<comment type="cofactor">
    <cofactor evidence="7">
        <name>[2Fe-2S] cluster</name>
        <dbReference type="ChEBI" id="CHEBI:190135"/>
    </cofactor>
    <text evidence="7">Binds 1 [2Fe-2S] cluster.</text>
</comment>
<dbReference type="Gene3D" id="1.10.10.1590">
    <property type="entry name" value="NADH-quinone oxidoreductase subunit E"/>
    <property type="match status" value="1"/>
</dbReference>
<evidence type="ECO:0000256" key="2">
    <source>
        <dbReference type="ARBA" id="ARBA00022714"/>
    </source>
</evidence>
<comment type="cofactor">
    <cofactor evidence="6">
        <name>[2Fe-2S] cluster</name>
        <dbReference type="ChEBI" id="CHEBI:190135"/>
    </cofactor>
</comment>
<keyword evidence="4 7" id="KW-0408">Iron</keyword>
<evidence type="ECO:0000256" key="4">
    <source>
        <dbReference type="ARBA" id="ARBA00023004"/>
    </source>
</evidence>
<feature type="binding site" evidence="7">
    <location>
        <position position="134"/>
    </location>
    <ligand>
        <name>[2Fe-2S] cluster</name>
        <dbReference type="ChEBI" id="CHEBI:190135"/>
    </ligand>
</feature>
<dbReference type="Gene3D" id="3.40.30.10">
    <property type="entry name" value="Glutaredoxin"/>
    <property type="match status" value="1"/>
</dbReference>
<evidence type="ECO:0000256" key="3">
    <source>
        <dbReference type="ARBA" id="ARBA00022723"/>
    </source>
</evidence>
<evidence type="ECO:0000256" key="1">
    <source>
        <dbReference type="ARBA" id="ARBA00010643"/>
    </source>
</evidence>
<dbReference type="PIRSF" id="PIRSF000216">
    <property type="entry name" value="NADH_DH_24kDa"/>
    <property type="match status" value="1"/>
</dbReference>
<keyword evidence="5 7" id="KW-0411">Iron-sulfur</keyword>
<dbReference type="EMBL" id="CP045798">
    <property type="protein sequence ID" value="QNB47215.1"/>
    <property type="molecule type" value="Genomic_DNA"/>
</dbReference>
<reference evidence="8 9" key="1">
    <citation type="journal article" date="2019" name="Front. Microbiol.">
        <title>Thermoanaerosceptrum fracticalcis gen. nov. sp. nov., a Novel Fumarate-Fermenting Microorganism From a Deep Fractured Carbonate Aquifer of the US Great Basin.</title>
        <authorList>
            <person name="Hamilton-Brehm S.D."/>
            <person name="Stewart L.E."/>
            <person name="Zavarin M."/>
            <person name="Caldwell M."/>
            <person name="Lawson P.A."/>
            <person name="Onstott T.C."/>
            <person name="Grzymski J."/>
            <person name="Neveux I."/>
            <person name="Lollar B.S."/>
            <person name="Russell C.E."/>
            <person name="Moser D.P."/>
        </authorList>
    </citation>
    <scope>NUCLEOTIDE SEQUENCE [LARGE SCALE GENOMIC DNA]</scope>
    <source>
        <strain evidence="8 9">DRI-13</strain>
    </source>
</reference>
<dbReference type="InterPro" id="IPR028431">
    <property type="entry name" value="NADP_DH_HndA-like"/>
</dbReference>
<feature type="binding site" evidence="7">
    <location>
        <position position="89"/>
    </location>
    <ligand>
        <name>[2Fe-2S] cluster</name>
        <dbReference type="ChEBI" id="CHEBI:190135"/>
    </ligand>
</feature>
<evidence type="ECO:0000256" key="7">
    <source>
        <dbReference type="PIRSR" id="PIRSR000216-1"/>
    </source>
</evidence>
<evidence type="ECO:0000313" key="9">
    <source>
        <dbReference type="Proteomes" id="UP000515847"/>
    </source>
</evidence>
<dbReference type="AlphaFoldDB" id="A0A7G6E561"/>
<keyword evidence="3 7" id="KW-0479">Metal-binding</keyword>
<dbReference type="GO" id="GO:0051537">
    <property type="term" value="F:2 iron, 2 sulfur cluster binding"/>
    <property type="evidence" value="ECO:0007669"/>
    <property type="project" value="UniProtKB-KW"/>
</dbReference>
<feature type="binding site" evidence="7">
    <location>
        <position position="94"/>
    </location>
    <ligand>
        <name>[2Fe-2S] cluster</name>
        <dbReference type="ChEBI" id="CHEBI:190135"/>
    </ligand>
</feature>
<comment type="similarity">
    <text evidence="1">Belongs to the complex I 24 kDa subunit family.</text>
</comment>
<name>A0A7G6E561_THEFR</name>
<organism evidence="8 9">
    <name type="scientific">Thermanaerosceptrum fracticalcis</name>
    <dbReference type="NCBI Taxonomy" id="1712410"/>
    <lineage>
        <taxon>Bacteria</taxon>
        <taxon>Bacillati</taxon>
        <taxon>Bacillota</taxon>
        <taxon>Clostridia</taxon>
        <taxon>Eubacteriales</taxon>
        <taxon>Peptococcaceae</taxon>
        <taxon>Thermanaerosceptrum</taxon>
    </lineage>
</organism>
<dbReference type="PROSITE" id="PS01099">
    <property type="entry name" value="COMPLEX1_24K"/>
    <property type="match status" value="1"/>
</dbReference>
<gene>
    <name evidence="8" type="primary">nuoE</name>
    <name evidence="8" type="ORF">BR63_13440</name>
</gene>
<sequence length="166" mass="18109">MSCQCQCNAGNEPEIYTFIDQIVERYKGQAGSLIPVLHQTQQALGYLPENVQAYIAEKLGIPLSEVYGVVSFYTLFSTVPKGKYKISVCLGTACYVKGAGDILAEFEKQLKIKVGETTEDGMFTLEACRCLGACGLAPVLTVNDNVHGRLTVQDVADIVKKYVESK</sequence>